<keyword evidence="4 6" id="KW-0479">Metal-binding</keyword>
<keyword evidence="3 6" id="KW-0349">Heme</keyword>
<comment type="similarity">
    <text evidence="2 6">Belongs to the cytochrome P450 family.</text>
</comment>
<dbReference type="Proteomes" id="UP001642482">
    <property type="component" value="Unassembled WGS sequence"/>
</dbReference>
<accession>A0ABP0B6U0</accession>
<dbReference type="Pfam" id="PF00067">
    <property type="entry name" value="p450"/>
    <property type="match status" value="1"/>
</dbReference>
<dbReference type="SUPFAM" id="SSF48264">
    <property type="entry name" value="Cytochrome P450"/>
    <property type="match status" value="1"/>
</dbReference>
<evidence type="ECO:0000256" key="2">
    <source>
        <dbReference type="ARBA" id="ARBA00010617"/>
    </source>
</evidence>
<evidence type="ECO:0000256" key="3">
    <source>
        <dbReference type="ARBA" id="ARBA00022617"/>
    </source>
</evidence>
<gene>
    <name evidence="8" type="ORF">SEUCBS140593_002452</name>
</gene>
<evidence type="ECO:0008006" key="10">
    <source>
        <dbReference type="Google" id="ProtNLM"/>
    </source>
</evidence>
<dbReference type="PANTHER" id="PTHR24305">
    <property type="entry name" value="CYTOCHROME P450"/>
    <property type="match status" value="1"/>
</dbReference>
<dbReference type="InterPro" id="IPR001128">
    <property type="entry name" value="Cyt_P450"/>
</dbReference>
<keyword evidence="5 6" id="KW-0408">Iron</keyword>
<dbReference type="EMBL" id="CAWUHD010000016">
    <property type="protein sequence ID" value="CAK7215207.1"/>
    <property type="molecule type" value="Genomic_DNA"/>
</dbReference>
<dbReference type="Gene3D" id="1.10.630.10">
    <property type="entry name" value="Cytochrome P450"/>
    <property type="match status" value="1"/>
</dbReference>
<keyword evidence="6" id="KW-0560">Oxidoreductase</keyword>
<keyword evidence="7" id="KW-0812">Transmembrane</keyword>
<dbReference type="CDD" id="cd11060">
    <property type="entry name" value="CYP57A1-like"/>
    <property type="match status" value="1"/>
</dbReference>
<feature type="transmembrane region" description="Helical" evidence="7">
    <location>
        <begin position="26"/>
        <end position="47"/>
    </location>
</feature>
<dbReference type="PRINTS" id="PR00385">
    <property type="entry name" value="P450"/>
</dbReference>
<dbReference type="PRINTS" id="PR00463">
    <property type="entry name" value="EP450I"/>
</dbReference>
<dbReference type="PROSITE" id="PS00086">
    <property type="entry name" value="CYTOCHROME_P450"/>
    <property type="match status" value="1"/>
</dbReference>
<proteinExistence type="inferred from homology"/>
<organism evidence="8 9">
    <name type="scientific">Sporothrix eucalyptigena</name>
    <dbReference type="NCBI Taxonomy" id="1812306"/>
    <lineage>
        <taxon>Eukaryota</taxon>
        <taxon>Fungi</taxon>
        <taxon>Dikarya</taxon>
        <taxon>Ascomycota</taxon>
        <taxon>Pezizomycotina</taxon>
        <taxon>Sordariomycetes</taxon>
        <taxon>Sordariomycetidae</taxon>
        <taxon>Ophiostomatales</taxon>
        <taxon>Ophiostomataceae</taxon>
        <taxon>Sporothrix</taxon>
    </lineage>
</organism>
<protein>
    <recommendedName>
        <fullName evidence="10">Cytochrome P450 oxidoreductase</fullName>
    </recommendedName>
</protein>
<keyword evidence="6" id="KW-0503">Monooxygenase</keyword>
<evidence type="ECO:0000256" key="7">
    <source>
        <dbReference type="SAM" id="Phobius"/>
    </source>
</evidence>
<reference evidence="8 9" key="1">
    <citation type="submission" date="2024-01" db="EMBL/GenBank/DDBJ databases">
        <authorList>
            <person name="Allen C."/>
            <person name="Tagirdzhanova G."/>
        </authorList>
    </citation>
    <scope>NUCLEOTIDE SEQUENCE [LARGE SCALE GENOMIC DNA]</scope>
</reference>
<name>A0ABP0B6U0_9PEZI</name>
<evidence type="ECO:0000256" key="4">
    <source>
        <dbReference type="ARBA" id="ARBA00022723"/>
    </source>
</evidence>
<evidence type="ECO:0000256" key="5">
    <source>
        <dbReference type="ARBA" id="ARBA00023004"/>
    </source>
</evidence>
<keyword evidence="7" id="KW-1133">Transmembrane helix</keyword>
<keyword evidence="9" id="KW-1185">Reference proteome</keyword>
<evidence type="ECO:0000256" key="1">
    <source>
        <dbReference type="ARBA" id="ARBA00001971"/>
    </source>
</evidence>
<keyword evidence="7" id="KW-0472">Membrane</keyword>
<comment type="caution">
    <text evidence="8">The sequence shown here is derived from an EMBL/GenBank/DDBJ whole genome shotgun (WGS) entry which is preliminary data.</text>
</comment>
<evidence type="ECO:0000313" key="8">
    <source>
        <dbReference type="EMBL" id="CAK7215207.1"/>
    </source>
</evidence>
<dbReference type="InterPro" id="IPR036396">
    <property type="entry name" value="Cyt_P450_sf"/>
</dbReference>
<comment type="cofactor">
    <cofactor evidence="1">
        <name>heme</name>
        <dbReference type="ChEBI" id="CHEBI:30413"/>
    </cofactor>
</comment>
<evidence type="ECO:0000313" key="9">
    <source>
        <dbReference type="Proteomes" id="UP001642482"/>
    </source>
</evidence>
<evidence type="ECO:0000256" key="6">
    <source>
        <dbReference type="RuleBase" id="RU000461"/>
    </source>
</evidence>
<sequence>MAVTFETKGTDSQTISPVRLVLSNVVSIWLAHWTIILPVLFVTRLLYKRYASPLRRYPGPWLASVSRLWKVLSTASTNTHLQHIELHRKYGRVVRIAPDEVSISSPEAARLVLSAGKHFYKTDFYGVFPPPENPDIFTEVREHVHAQKKKVANVPYSMAAMQQLSPFINDAVELLMTKLSTIAGGQAHDARGPEVDLGAWLHYFAFDVLGEVAFSRSFGFLEQGRDVENAIKTIDNSQRYNGIVGQVPELDYLLRRNPLWKFIPALDTKNALITRMALEELGRRKPFDKESEGRWRGGDGRQDLLASLIKGHLKDPEKFAEGDVFAVAHGAIFAGSDSTASTMQSFFWQVLHDRRIYEKLVSEIDTAVANGTIPPTGNVSWSEGQNLPYFQACLRESMRVRPAVGLNITRIVPPEGAELDGIFFPGGTKVAVNGWVTHRDKATFGEDADIYRPERWTEDEERSRRMDRYMVQFGGGAHVCIGRNLALLEINKVLPRLLRDFRFSLVHPDRQLNAHATFFVVQEGLDVFIEKRV</sequence>
<dbReference type="InterPro" id="IPR002401">
    <property type="entry name" value="Cyt_P450_E_grp-I"/>
</dbReference>
<dbReference type="InterPro" id="IPR017972">
    <property type="entry name" value="Cyt_P450_CS"/>
</dbReference>
<dbReference type="PANTHER" id="PTHR24305:SF232">
    <property type="entry name" value="P450, PUTATIVE (EUROFUNG)-RELATED"/>
    <property type="match status" value="1"/>
</dbReference>
<dbReference type="InterPro" id="IPR050121">
    <property type="entry name" value="Cytochrome_P450_monoxygenase"/>
</dbReference>